<evidence type="ECO:0000313" key="2">
    <source>
        <dbReference type="Proteomes" id="UP000504634"/>
    </source>
</evidence>
<dbReference type="AlphaFoldDB" id="A0A6J2T8I5"/>
<name>A0A6J2T8I5_DROLE</name>
<protein>
    <submittedName>
        <fullName evidence="3">Uncharacterized protein LOC115621911</fullName>
    </submittedName>
</protein>
<dbReference type="OrthoDB" id="8034037at2759"/>
<dbReference type="RefSeq" id="XP_030371605.1">
    <property type="nucleotide sequence ID" value="XM_030515745.1"/>
</dbReference>
<proteinExistence type="predicted"/>
<gene>
    <name evidence="3" type="primary">LOC115621911</name>
</gene>
<feature type="compositionally biased region" description="Basic and acidic residues" evidence="1">
    <location>
        <begin position="1"/>
        <end position="18"/>
    </location>
</feature>
<keyword evidence="2" id="KW-1185">Reference proteome</keyword>
<sequence>MTDTNNSKDKSNPIKRSGEEDEQMRTVRVCTYLSDLRNRLKDTCQQHSSAIQTSVSIIKELGDVSSLLGQSSEQKGSSPQSMTKIKRLILEFESAQACNASPSKSTGLAQSDLGDLRQLIGDFERLNQSQLLGESLLLFNRAKESFEQIETFLEKFGTGDAQHPSPQASSNSLSLREKIQMFNKAAEQGNNTAHHFASCFSSNTSMEEIYESATEIKPKQAPSHTNSMGQSGYEGDVDSELDQPEKSIKI</sequence>
<feature type="region of interest" description="Disordered" evidence="1">
    <location>
        <begin position="1"/>
        <end position="23"/>
    </location>
</feature>
<evidence type="ECO:0000313" key="3">
    <source>
        <dbReference type="RefSeq" id="XP_030371605.1"/>
    </source>
</evidence>
<evidence type="ECO:0000256" key="1">
    <source>
        <dbReference type="SAM" id="MobiDB-lite"/>
    </source>
</evidence>
<dbReference type="Proteomes" id="UP000504634">
    <property type="component" value="Unplaced"/>
</dbReference>
<organism evidence="2 3">
    <name type="scientific">Drosophila lebanonensis</name>
    <name type="common">Fruit fly</name>
    <name type="synonym">Scaptodrosophila lebanonensis</name>
    <dbReference type="NCBI Taxonomy" id="7225"/>
    <lineage>
        <taxon>Eukaryota</taxon>
        <taxon>Metazoa</taxon>
        <taxon>Ecdysozoa</taxon>
        <taxon>Arthropoda</taxon>
        <taxon>Hexapoda</taxon>
        <taxon>Insecta</taxon>
        <taxon>Pterygota</taxon>
        <taxon>Neoptera</taxon>
        <taxon>Endopterygota</taxon>
        <taxon>Diptera</taxon>
        <taxon>Brachycera</taxon>
        <taxon>Muscomorpha</taxon>
        <taxon>Ephydroidea</taxon>
        <taxon>Drosophilidae</taxon>
        <taxon>Scaptodrosophila</taxon>
    </lineage>
</organism>
<feature type="region of interest" description="Disordered" evidence="1">
    <location>
        <begin position="209"/>
        <end position="250"/>
    </location>
</feature>
<reference evidence="3" key="1">
    <citation type="submission" date="2025-08" db="UniProtKB">
        <authorList>
            <consortium name="RefSeq"/>
        </authorList>
    </citation>
    <scope>IDENTIFICATION</scope>
    <source>
        <strain evidence="3">11010-0011.00</strain>
        <tissue evidence="3">Whole body</tissue>
    </source>
</reference>
<accession>A0A6J2T8I5</accession>
<dbReference type="GeneID" id="115621911"/>